<accession>A0ABS2XAC0</accession>
<name>A0ABS2XAC0_POLSP</name>
<feature type="non-terminal residue" evidence="7">
    <location>
        <position position="218"/>
    </location>
</feature>
<reference evidence="7" key="1">
    <citation type="journal article" date="2021" name="Cell">
        <title>Tracing the genetic footprints of vertebrate landing in non-teleost ray-finned fishes.</title>
        <authorList>
            <person name="Bi X."/>
            <person name="Wang K."/>
            <person name="Yang L."/>
            <person name="Pan H."/>
            <person name="Jiang H."/>
            <person name="Wei Q."/>
            <person name="Fang M."/>
            <person name="Yu H."/>
            <person name="Zhu C."/>
            <person name="Cai Y."/>
            <person name="He Y."/>
            <person name="Gan X."/>
            <person name="Zeng H."/>
            <person name="Yu D."/>
            <person name="Zhu Y."/>
            <person name="Jiang H."/>
            <person name="Qiu Q."/>
            <person name="Yang H."/>
            <person name="Zhang Y.E."/>
            <person name="Wang W."/>
            <person name="Zhu M."/>
            <person name="He S."/>
            <person name="Zhang G."/>
        </authorList>
    </citation>
    <scope>NUCLEOTIDE SEQUENCE</scope>
    <source>
        <strain evidence="7">Pddl_001</strain>
    </source>
</reference>
<keyword evidence="8" id="KW-1185">Reference proteome</keyword>
<evidence type="ECO:0000256" key="1">
    <source>
        <dbReference type="ARBA" id="ARBA00004123"/>
    </source>
</evidence>
<evidence type="ECO:0000256" key="5">
    <source>
        <dbReference type="ARBA" id="ARBA00023242"/>
    </source>
</evidence>
<sequence>MSSSLGTNKQGLCVEICGEDKEALMEAEKWIRHTLLHSQERLTIQNNHIYYFGQKEHDDLCRIQHNYKVSLKETVKDGEASLKITGTPQKVIKTVLAVEKLCCEVQEEYAMAEENEMLQSLVQWRRADMPALAETEITGSVERAYLSRKTSPVIVINGQNVKVSFNFGQQSATAMTDHGKAYNFERKWKYRCCALHIGICKNLVYFCSLHLYVTLFLQ</sequence>
<evidence type="ECO:0000313" key="7">
    <source>
        <dbReference type="EMBL" id="MBN3270922.1"/>
    </source>
</evidence>
<proteinExistence type="predicted"/>
<evidence type="ECO:0000259" key="6">
    <source>
        <dbReference type="Pfam" id="PF23254"/>
    </source>
</evidence>
<keyword evidence="3" id="KW-0808">Transferase</keyword>
<evidence type="ECO:0000256" key="4">
    <source>
        <dbReference type="ARBA" id="ARBA00023027"/>
    </source>
</evidence>
<keyword evidence="5" id="KW-0539">Nucleus</keyword>
<evidence type="ECO:0000256" key="2">
    <source>
        <dbReference type="ARBA" id="ARBA00022676"/>
    </source>
</evidence>
<protein>
    <submittedName>
        <fullName evidence="7">PARP9 polymerase</fullName>
    </submittedName>
</protein>
<evidence type="ECO:0000256" key="3">
    <source>
        <dbReference type="ARBA" id="ARBA00022679"/>
    </source>
</evidence>
<dbReference type="Pfam" id="PF23254">
    <property type="entry name" value="KH_PARP14_8"/>
    <property type="match status" value="1"/>
</dbReference>
<keyword evidence="2" id="KW-0328">Glycosyltransferase</keyword>
<evidence type="ECO:0000313" key="8">
    <source>
        <dbReference type="Proteomes" id="UP001166093"/>
    </source>
</evidence>
<dbReference type="PANTHER" id="PTHR14453:SF70">
    <property type="entry name" value="PROTEIN MONO-ADP-RIBOSYLTRANSFERASE PARP9"/>
    <property type="match status" value="1"/>
</dbReference>
<comment type="subcellular location">
    <subcellularLocation>
        <location evidence="1">Nucleus</location>
    </subcellularLocation>
</comment>
<organism evidence="7 8">
    <name type="scientific">Polyodon spathula</name>
    <name type="common">North American paddlefish</name>
    <name type="synonym">Squalus spathula</name>
    <dbReference type="NCBI Taxonomy" id="7913"/>
    <lineage>
        <taxon>Eukaryota</taxon>
        <taxon>Metazoa</taxon>
        <taxon>Chordata</taxon>
        <taxon>Craniata</taxon>
        <taxon>Vertebrata</taxon>
        <taxon>Euteleostomi</taxon>
        <taxon>Actinopterygii</taxon>
        <taxon>Chondrostei</taxon>
        <taxon>Acipenseriformes</taxon>
        <taxon>Polyodontidae</taxon>
        <taxon>Polyodon</taxon>
    </lineage>
</organism>
<keyword evidence="4" id="KW-0520">NAD</keyword>
<dbReference type="InterPro" id="IPR057049">
    <property type="entry name" value="PARP14_KH_8"/>
</dbReference>
<dbReference type="InterPro" id="IPR052056">
    <property type="entry name" value="Mono-ARTD/PARP"/>
</dbReference>
<gene>
    <name evidence="7" type="primary">Parp9_1</name>
    <name evidence="7" type="ORF">GTO93_0011345</name>
</gene>
<comment type="caution">
    <text evidence="7">The sequence shown here is derived from an EMBL/GenBank/DDBJ whole genome shotgun (WGS) entry which is preliminary data.</text>
</comment>
<dbReference type="Proteomes" id="UP001166093">
    <property type="component" value="Unassembled WGS sequence"/>
</dbReference>
<dbReference type="PANTHER" id="PTHR14453">
    <property type="entry name" value="PARP/ZINC FINGER CCCH TYPE DOMAIN CONTAINING PROTEIN"/>
    <property type="match status" value="1"/>
</dbReference>
<dbReference type="EMBL" id="JAAWVQ010006358">
    <property type="protein sequence ID" value="MBN3270922.1"/>
    <property type="molecule type" value="Genomic_DNA"/>
</dbReference>
<feature type="non-terminal residue" evidence="7">
    <location>
        <position position="1"/>
    </location>
</feature>
<feature type="domain" description="PARP14-like eighth type I KH" evidence="6">
    <location>
        <begin position="39"/>
        <end position="103"/>
    </location>
</feature>